<reference evidence="2" key="1">
    <citation type="submission" date="2021-10" db="EMBL/GenBank/DDBJ databases">
        <title>Anaerobic single-cell dispensing facilitates the cultivation of human gut bacteria.</title>
        <authorList>
            <person name="Afrizal A."/>
        </authorList>
    </citation>
    <scope>NUCLEOTIDE SEQUENCE</scope>
    <source>
        <strain evidence="2">CLA-AA-H274</strain>
    </source>
</reference>
<sequence length="102" mass="11172">MSGDAQTIQEQNMLIKEAQMQMDALRRLGNWQRGCLSIAVIGVILAVNGFYMNAGTLRGVFGIILAVLFSAMAIVIWTGRKNGKENVKRILEAVHQPISGDL</sequence>
<accession>A0AAE3AQR3</accession>
<dbReference type="EMBL" id="JAJEPU010000006">
    <property type="protein sequence ID" value="MCC2163958.1"/>
    <property type="molecule type" value="Genomic_DNA"/>
</dbReference>
<keyword evidence="1" id="KW-0472">Membrane</keyword>
<organism evidence="2 3">
    <name type="scientific">Brotaphodocola catenula</name>
    <dbReference type="NCBI Taxonomy" id="2885361"/>
    <lineage>
        <taxon>Bacteria</taxon>
        <taxon>Bacillati</taxon>
        <taxon>Bacillota</taxon>
        <taxon>Clostridia</taxon>
        <taxon>Lachnospirales</taxon>
        <taxon>Lachnospiraceae</taxon>
        <taxon>Brotaphodocola</taxon>
    </lineage>
</organism>
<evidence type="ECO:0000313" key="3">
    <source>
        <dbReference type="Proteomes" id="UP001198962"/>
    </source>
</evidence>
<dbReference type="Proteomes" id="UP001198962">
    <property type="component" value="Unassembled WGS sequence"/>
</dbReference>
<dbReference type="AlphaFoldDB" id="A0AAE3AQR3"/>
<proteinExistence type="predicted"/>
<keyword evidence="1" id="KW-0812">Transmembrane</keyword>
<protein>
    <recommendedName>
        <fullName evidence="4">DUF202 domain-containing protein</fullName>
    </recommendedName>
</protein>
<gene>
    <name evidence="2" type="ORF">LKD32_03510</name>
</gene>
<name>A0AAE3AQR3_9FIRM</name>
<feature type="transmembrane region" description="Helical" evidence="1">
    <location>
        <begin position="60"/>
        <end position="79"/>
    </location>
</feature>
<evidence type="ECO:0008006" key="4">
    <source>
        <dbReference type="Google" id="ProtNLM"/>
    </source>
</evidence>
<keyword evidence="3" id="KW-1185">Reference proteome</keyword>
<comment type="caution">
    <text evidence="2">The sequence shown here is derived from an EMBL/GenBank/DDBJ whole genome shotgun (WGS) entry which is preliminary data.</text>
</comment>
<keyword evidence="1" id="KW-1133">Transmembrane helix</keyword>
<feature type="transmembrane region" description="Helical" evidence="1">
    <location>
        <begin position="35"/>
        <end position="54"/>
    </location>
</feature>
<evidence type="ECO:0000256" key="1">
    <source>
        <dbReference type="SAM" id="Phobius"/>
    </source>
</evidence>
<dbReference type="RefSeq" id="WP_308450718.1">
    <property type="nucleotide sequence ID" value="NZ_JAJEPU010000006.1"/>
</dbReference>
<evidence type="ECO:0000313" key="2">
    <source>
        <dbReference type="EMBL" id="MCC2163958.1"/>
    </source>
</evidence>